<comment type="caution">
    <text evidence="5">The sequence shown here is derived from an EMBL/GenBank/DDBJ whole genome shotgun (WGS) entry which is preliminary data.</text>
</comment>
<evidence type="ECO:0000259" key="4">
    <source>
        <dbReference type="PROSITE" id="PS50075"/>
    </source>
</evidence>
<name>A0ABU2WV79_9ACTN</name>
<dbReference type="Gene3D" id="3.40.50.1820">
    <property type="entry name" value="alpha/beta hydrolase"/>
    <property type="match status" value="1"/>
</dbReference>
<evidence type="ECO:0000256" key="3">
    <source>
        <dbReference type="ARBA" id="ARBA00022553"/>
    </source>
</evidence>
<dbReference type="InterPro" id="IPR023213">
    <property type="entry name" value="CAT-like_dom_sf"/>
</dbReference>
<dbReference type="CDD" id="cd19531">
    <property type="entry name" value="LCL_NRPS-like"/>
    <property type="match status" value="1"/>
</dbReference>
<dbReference type="InterPro" id="IPR029058">
    <property type="entry name" value="AB_hydrolase_fold"/>
</dbReference>
<accession>A0ABU2WV79</accession>
<dbReference type="PANTHER" id="PTHR45527">
    <property type="entry name" value="NONRIBOSOMAL PEPTIDE SYNTHETASE"/>
    <property type="match status" value="1"/>
</dbReference>
<protein>
    <submittedName>
        <fullName evidence="5">Condensation domain-containing protein</fullName>
    </submittedName>
</protein>
<dbReference type="Proteomes" id="UP001180973">
    <property type="component" value="Unassembled WGS sequence"/>
</dbReference>
<dbReference type="RefSeq" id="WP_311411315.1">
    <property type="nucleotide sequence ID" value="NZ_JAVRFL010000008.1"/>
</dbReference>
<keyword evidence="3" id="KW-0597">Phosphoprotein</keyword>
<evidence type="ECO:0000313" key="6">
    <source>
        <dbReference type="Proteomes" id="UP001180973"/>
    </source>
</evidence>
<dbReference type="InterPro" id="IPR036736">
    <property type="entry name" value="ACP-like_sf"/>
</dbReference>
<dbReference type="SUPFAM" id="SSF52777">
    <property type="entry name" value="CoA-dependent acyltransferases"/>
    <property type="match status" value="2"/>
</dbReference>
<dbReference type="PROSITE" id="PS50075">
    <property type="entry name" value="CARRIER"/>
    <property type="match status" value="1"/>
</dbReference>
<dbReference type="SUPFAM" id="SSF47336">
    <property type="entry name" value="ACP-like"/>
    <property type="match status" value="1"/>
</dbReference>
<dbReference type="PANTHER" id="PTHR45527:SF1">
    <property type="entry name" value="FATTY ACID SYNTHASE"/>
    <property type="match status" value="1"/>
</dbReference>
<dbReference type="EMBL" id="JAVRFL010000008">
    <property type="protein sequence ID" value="MDT0529144.1"/>
    <property type="molecule type" value="Genomic_DNA"/>
</dbReference>
<dbReference type="InterPro" id="IPR001242">
    <property type="entry name" value="Condensation_dom"/>
</dbReference>
<dbReference type="Gene3D" id="3.30.559.30">
    <property type="entry name" value="Nonribosomal peptide synthetase, condensation domain"/>
    <property type="match status" value="1"/>
</dbReference>
<keyword evidence="6" id="KW-1185">Reference proteome</keyword>
<evidence type="ECO:0000256" key="2">
    <source>
        <dbReference type="ARBA" id="ARBA00022450"/>
    </source>
</evidence>
<dbReference type="InterPro" id="IPR020806">
    <property type="entry name" value="PKS_PP-bd"/>
</dbReference>
<organism evidence="5 6">
    <name type="scientific">Micromonospora reichwaldensis</name>
    <dbReference type="NCBI Taxonomy" id="3075516"/>
    <lineage>
        <taxon>Bacteria</taxon>
        <taxon>Bacillati</taxon>
        <taxon>Actinomycetota</taxon>
        <taxon>Actinomycetes</taxon>
        <taxon>Micromonosporales</taxon>
        <taxon>Micromonosporaceae</taxon>
        <taxon>Micromonospora</taxon>
    </lineage>
</organism>
<comment type="cofactor">
    <cofactor evidence="1">
        <name>pantetheine 4'-phosphate</name>
        <dbReference type="ChEBI" id="CHEBI:47942"/>
    </cofactor>
</comment>
<evidence type="ECO:0000313" key="5">
    <source>
        <dbReference type="EMBL" id="MDT0529144.1"/>
    </source>
</evidence>
<feature type="domain" description="Carrier" evidence="4">
    <location>
        <begin position="546"/>
        <end position="621"/>
    </location>
</feature>
<proteinExistence type="predicted"/>
<dbReference type="Gene3D" id="3.30.559.10">
    <property type="entry name" value="Chloramphenicol acetyltransferase-like domain"/>
    <property type="match status" value="1"/>
</dbReference>
<sequence>MSGAGPVVSSEASSAQRRIHFLDQLVPDGAVQNITRALDLHGELDVAALDRALRRTVRRHESLRTCFAVVDGSLRQLITEREPRLRVVDVRDVLSGDAAPSPAGLVQALTDQEAVRVFDLARAPLLRLTLLHTGPRRYVLLTSFHHIIADAWSVDIFFTELAALYRADRTGEPALLPEPRLQYADYATWQNRLMRAGRWERGSAYWREQLRDATELALPTDRPRPARPAYRGDSYRFSLDTAVTARLGELARAEGATVFMALLAGFAILLHRCTGQQDIVVGGTASGRDRPEIESLIGAFVNMLALRIRVDGERSAREVLRLTSETCQDAYEHQDVPFEQVVAARGEARRSDRHPIFQVVFQMITEADPELTLPGATGTLREVDRENSTYDLVCTVTRTRERLAGRIDYDTDLFARSSVVALADCWLAILADLGRDPDRKVRELAPGGDRTAGAPPAPVTRAALDQVLDVAALAGPDAGDDLHGEVVDVHGLPTPVGMPGELWVVGGGWRTRTGRLVRRRPDGTLAPAYLPDHPAEGVETRVAGTGPTDATEAAIAAIWSEVLARPDIGRHDNFFVLGGHSLLATVVVTLIQERLGAPLSLADFFLYPTVAGLAAELTARPAVAGTDGELADMLADLERESR</sequence>
<keyword evidence="2" id="KW-0596">Phosphopantetheine</keyword>
<dbReference type="InterPro" id="IPR009081">
    <property type="entry name" value="PP-bd_ACP"/>
</dbReference>
<dbReference type="Pfam" id="PF00668">
    <property type="entry name" value="Condensation"/>
    <property type="match status" value="1"/>
</dbReference>
<reference evidence="5" key="1">
    <citation type="submission" date="2023-09" db="EMBL/GenBank/DDBJ databases">
        <title>30 novel species of actinomycetes from the DSMZ collection.</title>
        <authorList>
            <person name="Nouioui I."/>
        </authorList>
    </citation>
    <scope>NUCLEOTIDE SEQUENCE</scope>
    <source>
        <strain evidence="5">DSM 115977</strain>
    </source>
</reference>
<dbReference type="Pfam" id="PF00550">
    <property type="entry name" value="PP-binding"/>
    <property type="match status" value="1"/>
</dbReference>
<dbReference type="SMART" id="SM00823">
    <property type="entry name" value="PKS_PP"/>
    <property type="match status" value="1"/>
</dbReference>
<evidence type="ECO:0000256" key="1">
    <source>
        <dbReference type="ARBA" id="ARBA00001957"/>
    </source>
</evidence>
<gene>
    <name evidence="5" type="ORF">RM555_09080</name>
</gene>